<comment type="caution">
    <text evidence="4">The sequence shown here is derived from an EMBL/GenBank/DDBJ whole genome shotgun (WGS) entry which is preliminary data.</text>
</comment>
<keyword evidence="5" id="KW-1185">Reference proteome</keyword>
<dbReference type="OrthoDB" id="21625at2759"/>
<dbReference type="GO" id="GO:0005737">
    <property type="term" value="C:cytoplasm"/>
    <property type="evidence" value="ECO:0007669"/>
    <property type="project" value="TreeGrafter"/>
</dbReference>
<comment type="similarity">
    <text evidence="1">Belongs to the pym family.</text>
</comment>
<proteinExistence type="inferred from homology"/>
<dbReference type="InterPro" id="IPR015362">
    <property type="entry name" value="WIBG_mago-bd"/>
</dbReference>
<gene>
    <name evidence="4" type="ORF">PHET_01792</name>
</gene>
<dbReference type="SUPFAM" id="SSF101931">
    <property type="entry name" value="Pym (Within the bgcn gene intron protein, WIBG), N-terminal domain"/>
    <property type="match status" value="1"/>
</dbReference>
<dbReference type="Proteomes" id="UP000748531">
    <property type="component" value="Unassembled WGS sequence"/>
</dbReference>
<evidence type="ECO:0000256" key="1">
    <source>
        <dbReference type="ARBA" id="ARBA00009394"/>
    </source>
</evidence>
<dbReference type="PANTHER" id="PTHR22959">
    <property type="entry name" value="PYM PROTEIN"/>
    <property type="match status" value="1"/>
</dbReference>
<evidence type="ECO:0000256" key="2">
    <source>
        <dbReference type="SAM" id="MobiDB-lite"/>
    </source>
</evidence>
<dbReference type="SMART" id="SM01273">
    <property type="entry name" value="Mago-bind"/>
    <property type="match status" value="1"/>
</dbReference>
<reference evidence="4" key="1">
    <citation type="submission" date="2019-05" db="EMBL/GenBank/DDBJ databases">
        <title>Annotation for the trematode Paragonimus heterotremus.</title>
        <authorList>
            <person name="Choi Y.-J."/>
        </authorList>
    </citation>
    <scope>NUCLEOTIDE SEQUENCE</scope>
    <source>
        <strain evidence="4">LC</strain>
    </source>
</reference>
<evidence type="ECO:0000313" key="4">
    <source>
        <dbReference type="EMBL" id="KAF5404791.1"/>
    </source>
</evidence>
<sequence>MNIVREGVVLDKNGCLVIPASQRPDGTWRKARRVKEGYVPPDEVPAYKSTAAQIRERQSQYVVPGLSHASAAELMKQRSGGLLHLRPDQASTPTASDANQSTTKKRRKKKVKQDDIKIHMDGEPHKSDPIRTVLRAVTSESVSQTLSNPVAEVSAPTDSLVSDQSSLEHRLRVEQRRLRQIETIEEKQNLGELLNKDQLKKLQRKHEVEELIRSLKLVAVNGEQ</sequence>
<evidence type="ECO:0000259" key="3">
    <source>
        <dbReference type="SMART" id="SM01273"/>
    </source>
</evidence>
<name>A0A8J4TMG4_9TREM</name>
<dbReference type="Pfam" id="PF09282">
    <property type="entry name" value="Mago-bind"/>
    <property type="match status" value="1"/>
</dbReference>
<protein>
    <submittedName>
        <fullName evidence="4">Partner of Y14 and mago</fullName>
    </submittedName>
</protein>
<dbReference type="GO" id="GO:0035145">
    <property type="term" value="C:exon-exon junction complex"/>
    <property type="evidence" value="ECO:0007669"/>
    <property type="project" value="TreeGrafter"/>
</dbReference>
<accession>A0A8J4TMG4</accession>
<dbReference type="AlphaFoldDB" id="A0A8J4TMG4"/>
<dbReference type="EMBL" id="LUCH01000580">
    <property type="protein sequence ID" value="KAF5404791.1"/>
    <property type="molecule type" value="Genomic_DNA"/>
</dbReference>
<feature type="compositionally biased region" description="Basic and acidic residues" evidence="2">
    <location>
        <begin position="112"/>
        <end position="127"/>
    </location>
</feature>
<feature type="domain" description="WIBG Mago-binding" evidence="3">
    <location>
        <begin position="14"/>
        <end position="40"/>
    </location>
</feature>
<evidence type="ECO:0000313" key="5">
    <source>
        <dbReference type="Proteomes" id="UP000748531"/>
    </source>
</evidence>
<feature type="compositionally biased region" description="Polar residues" evidence="2">
    <location>
        <begin position="89"/>
        <end position="102"/>
    </location>
</feature>
<organism evidence="4 5">
    <name type="scientific">Paragonimus heterotremus</name>
    <dbReference type="NCBI Taxonomy" id="100268"/>
    <lineage>
        <taxon>Eukaryota</taxon>
        <taxon>Metazoa</taxon>
        <taxon>Spiralia</taxon>
        <taxon>Lophotrochozoa</taxon>
        <taxon>Platyhelminthes</taxon>
        <taxon>Trematoda</taxon>
        <taxon>Digenea</taxon>
        <taxon>Plagiorchiida</taxon>
        <taxon>Troglotremata</taxon>
        <taxon>Troglotrematidae</taxon>
        <taxon>Paragonimus</taxon>
    </lineage>
</organism>
<feature type="region of interest" description="Disordered" evidence="2">
    <location>
        <begin position="84"/>
        <end position="127"/>
    </location>
</feature>
<dbReference type="InterPro" id="IPR039333">
    <property type="entry name" value="PYM1"/>
</dbReference>
<dbReference type="GO" id="GO:1903259">
    <property type="term" value="P:exon-exon junction complex disassembly"/>
    <property type="evidence" value="ECO:0007669"/>
    <property type="project" value="InterPro"/>
</dbReference>
<dbReference type="PANTHER" id="PTHR22959:SF0">
    <property type="entry name" value="PARTNER OF Y14 AND MAGO"/>
    <property type="match status" value="1"/>
</dbReference>
<dbReference type="InterPro" id="IPR036348">
    <property type="entry name" value="WIBG_N_sf"/>
</dbReference>
<dbReference type="GO" id="GO:0003723">
    <property type="term" value="F:RNA binding"/>
    <property type="evidence" value="ECO:0007669"/>
    <property type="project" value="TreeGrafter"/>
</dbReference>